<evidence type="ECO:0000313" key="4">
    <source>
        <dbReference type="Proteomes" id="UP001176940"/>
    </source>
</evidence>
<keyword evidence="4" id="KW-1185">Reference proteome</keyword>
<name>A0ABN9M525_9NEOB</name>
<feature type="domain" description="Reverse transcriptase" evidence="2">
    <location>
        <begin position="1"/>
        <end position="197"/>
    </location>
</feature>
<dbReference type="InterPro" id="IPR043502">
    <property type="entry name" value="DNA/RNA_pol_sf"/>
</dbReference>
<reference evidence="3" key="1">
    <citation type="submission" date="2023-07" db="EMBL/GenBank/DDBJ databases">
        <authorList>
            <person name="Stuckert A."/>
        </authorList>
    </citation>
    <scope>NUCLEOTIDE SEQUENCE</scope>
</reference>
<accession>A0ABN9M525</accession>
<dbReference type="CDD" id="cd03714">
    <property type="entry name" value="RT_DIRS1"/>
    <property type="match status" value="1"/>
</dbReference>
<dbReference type="SUPFAM" id="SSF56672">
    <property type="entry name" value="DNA/RNA polymerases"/>
    <property type="match status" value="1"/>
</dbReference>
<dbReference type="InterPro" id="IPR000477">
    <property type="entry name" value="RT_dom"/>
</dbReference>
<comment type="caution">
    <text evidence="3">The sequence shown here is derived from an EMBL/GenBank/DDBJ whole genome shotgun (WGS) entry which is preliminary data.</text>
</comment>
<dbReference type="PANTHER" id="PTHR33050">
    <property type="entry name" value="REVERSE TRANSCRIPTASE DOMAIN-CONTAINING PROTEIN"/>
    <property type="match status" value="1"/>
</dbReference>
<dbReference type="Proteomes" id="UP001176940">
    <property type="component" value="Unassembled WGS sequence"/>
</dbReference>
<sequence length="522" mass="57780">MAGPFVAAPMANLRVSPLGVVPKKEPNKFRLIHHLSFPKGSSVNDGIDPKLSSVSYLSFDSAMEWVRTCGKGAKLAKTNIEAAFRLLPVHPDSLHLLGCFWDGGFFVDCCLPMGCSISCAYFEAFSTFLEWVVKDVPGIRSCSHYLDDFLFIGPAESADCSILLHTMESVAKNFGVPLVEDKTVGPVTVLNFLGIEIDTVAMECRLPADKLTELRQDVVNPIGLKKINLRSLQSLLGKLNFACRIMPMGRAFCRRRLSLATVGVKSSLHFIRTKKEFRDDLKMWADFLDEYNGRYLWIQPVTDAASLGILVHVVEMSGFGLFFHGSWSAAAWPKEWKEKGSAVGLQITAGNVRNHCRNRSPFCYSGIQSHTPGNLRQEIRKIGGEIQSVRKTPAATPESNPISLDEERLQRGYAFAQQTVSEVSVGLVEKWDTCQGVALHEAANDEDSPTSQRSCPLERMLYLEETVLGQKSPPPRSRVEGEGSAHCRVTIEDGWRPGRNGKISRGEPHPEQGRAMAPETEK</sequence>
<dbReference type="PANTHER" id="PTHR33050:SF8">
    <property type="entry name" value="REVERSE TRANSCRIPTASE DOMAIN-CONTAINING PROTEIN"/>
    <property type="match status" value="1"/>
</dbReference>
<proteinExistence type="predicted"/>
<feature type="region of interest" description="Disordered" evidence="1">
    <location>
        <begin position="469"/>
        <end position="522"/>
    </location>
</feature>
<dbReference type="EMBL" id="CAUEEQ010041233">
    <property type="protein sequence ID" value="CAJ0956117.1"/>
    <property type="molecule type" value="Genomic_DNA"/>
</dbReference>
<organism evidence="3 4">
    <name type="scientific">Ranitomeya imitator</name>
    <name type="common">mimic poison frog</name>
    <dbReference type="NCBI Taxonomy" id="111125"/>
    <lineage>
        <taxon>Eukaryota</taxon>
        <taxon>Metazoa</taxon>
        <taxon>Chordata</taxon>
        <taxon>Craniata</taxon>
        <taxon>Vertebrata</taxon>
        <taxon>Euteleostomi</taxon>
        <taxon>Amphibia</taxon>
        <taxon>Batrachia</taxon>
        <taxon>Anura</taxon>
        <taxon>Neobatrachia</taxon>
        <taxon>Hyloidea</taxon>
        <taxon>Dendrobatidae</taxon>
        <taxon>Dendrobatinae</taxon>
        <taxon>Ranitomeya</taxon>
    </lineage>
</organism>
<evidence type="ECO:0000259" key="2">
    <source>
        <dbReference type="PROSITE" id="PS50878"/>
    </source>
</evidence>
<feature type="compositionally biased region" description="Basic and acidic residues" evidence="1">
    <location>
        <begin position="477"/>
        <end position="496"/>
    </location>
</feature>
<evidence type="ECO:0000256" key="1">
    <source>
        <dbReference type="SAM" id="MobiDB-lite"/>
    </source>
</evidence>
<protein>
    <recommendedName>
        <fullName evidence="2">Reverse transcriptase domain-containing protein</fullName>
    </recommendedName>
</protein>
<evidence type="ECO:0000313" key="3">
    <source>
        <dbReference type="EMBL" id="CAJ0956117.1"/>
    </source>
</evidence>
<gene>
    <name evidence="3" type="ORF">RIMI_LOCUS15371111</name>
</gene>
<dbReference type="InterPro" id="IPR052055">
    <property type="entry name" value="Hepadnavirus_pol/RT"/>
</dbReference>
<dbReference type="PROSITE" id="PS50878">
    <property type="entry name" value="RT_POL"/>
    <property type="match status" value="1"/>
</dbReference>